<sequence>MHVKNEIEGTDLAQCMMITSMLLPGVPVTIAGQELGLTDLQEIPWDNTTYPVNEEFDQTNNGVSTKQDVVSQQNNPHSLYSAYKELVEARESPSILHGSLQLHVFNGTSVFAYTRIKSGNPGYLVLFNTGTEEAVVDARQMSGVPDELTVLVTSDVGSMADKTKLMSEAVSLTRRAVAVFRFVPKAKE</sequence>
<name>A0A1B6KEH6_9HEMI</name>
<dbReference type="PANTHER" id="PTHR46673">
    <property type="entry name" value="4F2 CELL-SURFACE ANTIGEN HEAVY CHAIN"/>
    <property type="match status" value="1"/>
</dbReference>
<dbReference type="GO" id="GO:0015190">
    <property type="term" value="F:L-leucine transmembrane transporter activity"/>
    <property type="evidence" value="ECO:0007669"/>
    <property type="project" value="TreeGrafter"/>
</dbReference>
<protein>
    <recommendedName>
        <fullName evidence="2">Glycosyl hydrolase family 13 catalytic domain-containing protein</fullName>
    </recommendedName>
</protein>
<dbReference type="GO" id="GO:0016323">
    <property type="term" value="C:basolateral plasma membrane"/>
    <property type="evidence" value="ECO:0007669"/>
    <property type="project" value="TreeGrafter"/>
</dbReference>
<dbReference type="GO" id="GO:1904273">
    <property type="term" value="P:L-alanine import across plasma membrane"/>
    <property type="evidence" value="ECO:0007669"/>
    <property type="project" value="TreeGrafter"/>
</dbReference>
<dbReference type="GO" id="GO:0015823">
    <property type="term" value="P:phenylalanine transport"/>
    <property type="evidence" value="ECO:0007669"/>
    <property type="project" value="TreeGrafter"/>
</dbReference>
<dbReference type="GO" id="GO:1903801">
    <property type="term" value="P:L-leucine import across plasma membrane"/>
    <property type="evidence" value="ECO:0007669"/>
    <property type="project" value="TreeGrafter"/>
</dbReference>
<dbReference type="GO" id="GO:0015173">
    <property type="term" value="F:aromatic amino acid transmembrane transporter activity"/>
    <property type="evidence" value="ECO:0007669"/>
    <property type="project" value="TreeGrafter"/>
</dbReference>
<proteinExistence type="predicted"/>
<dbReference type="InterPro" id="IPR042280">
    <property type="entry name" value="SLC3A2"/>
</dbReference>
<dbReference type="GO" id="GO:0015180">
    <property type="term" value="F:L-alanine transmembrane transporter activity"/>
    <property type="evidence" value="ECO:0007669"/>
    <property type="project" value="TreeGrafter"/>
</dbReference>
<dbReference type="InterPro" id="IPR017853">
    <property type="entry name" value="GH"/>
</dbReference>
<dbReference type="EMBL" id="GEBQ01030152">
    <property type="protein sequence ID" value="JAT09825.1"/>
    <property type="molecule type" value="Transcribed_RNA"/>
</dbReference>
<dbReference type="Gene3D" id="3.20.20.80">
    <property type="entry name" value="Glycosidases"/>
    <property type="match status" value="1"/>
</dbReference>
<dbReference type="AlphaFoldDB" id="A0A1B6KEH6"/>
<evidence type="ECO:0000313" key="1">
    <source>
        <dbReference type="EMBL" id="JAT09825.1"/>
    </source>
</evidence>
<evidence type="ECO:0008006" key="2">
    <source>
        <dbReference type="Google" id="ProtNLM"/>
    </source>
</evidence>
<dbReference type="PANTHER" id="PTHR46673:SF1">
    <property type="entry name" value="4F2 CELL-SURFACE ANTIGEN HEAVY CHAIN"/>
    <property type="match status" value="1"/>
</dbReference>
<dbReference type="InterPro" id="IPR013780">
    <property type="entry name" value="Glyco_hydro_b"/>
</dbReference>
<reference evidence="1" key="1">
    <citation type="submission" date="2015-11" db="EMBL/GenBank/DDBJ databases">
        <title>De novo transcriptome assembly of four potential Pierce s Disease insect vectors from Arizona vineyards.</title>
        <authorList>
            <person name="Tassone E.E."/>
        </authorList>
    </citation>
    <scope>NUCLEOTIDE SEQUENCE</scope>
</reference>
<accession>A0A1B6KEH6</accession>
<organism evidence="1">
    <name type="scientific">Graphocephala atropunctata</name>
    <dbReference type="NCBI Taxonomy" id="36148"/>
    <lineage>
        <taxon>Eukaryota</taxon>
        <taxon>Metazoa</taxon>
        <taxon>Ecdysozoa</taxon>
        <taxon>Arthropoda</taxon>
        <taxon>Hexapoda</taxon>
        <taxon>Insecta</taxon>
        <taxon>Pterygota</taxon>
        <taxon>Neoptera</taxon>
        <taxon>Paraneoptera</taxon>
        <taxon>Hemiptera</taxon>
        <taxon>Auchenorrhyncha</taxon>
        <taxon>Membracoidea</taxon>
        <taxon>Cicadellidae</taxon>
        <taxon>Cicadellinae</taxon>
        <taxon>Cicadellini</taxon>
        <taxon>Graphocephala</taxon>
    </lineage>
</organism>
<dbReference type="GO" id="GO:0016324">
    <property type="term" value="C:apical plasma membrane"/>
    <property type="evidence" value="ECO:0007669"/>
    <property type="project" value="TreeGrafter"/>
</dbReference>
<gene>
    <name evidence="1" type="ORF">g.14146</name>
</gene>
<dbReference type="Gene3D" id="2.60.40.1180">
    <property type="entry name" value="Golgi alpha-mannosidase II"/>
    <property type="match status" value="1"/>
</dbReference>
<dbReference type="SUPFAM" id="SSF51445">
    <property type="entry name" value="(Trans)glycosidases"/>
    <property type="match status" value="1"/>
</dbReference>